<gene>
    <name evidence="1" type="ORF">SAMN04488109_4505</name>
</gene>
<organism evidence="1 2">
    <name type="scientific">Chryseolinea serpens</name>
    <dbReference type="NCBI Taxonomy" id="947013"/>
    <lineage>
        <taxon>Bacteria</taxon>
        <taxon>Pseudomonadati</taxon>
        <taxon>Bacteroidota</taxon>
        <taxon>Cytophagia</taxon>
        <taxon>Cytophagales</taxon>
        <taxon>Fulvivirgaceae</taxon>
        <taxon>Chryseolinea</taxon>
    </lineage>
</organism>
<name>A0A1M5U7F4_9BACT</name>
<proteinExistence type="predicted"/>
<sequence length="594" mass="67496">MKTSTTIWIIAAVACLAWACSVVKKEASEKEIRVFLSSFQASLGQSDEVILKQFTNKQSRESILSAIGILQNKEKEYVTCEAFFDNAAIEVVATGTKVTVPVKLHANFPPGVDFGDEDDGSSSLVLWLSLRNGAIVIDQLDGDEFYSDFARLKNQIEWSVDTEKEIAKRAPFYERAKALQQNFDSVIWYATYKAKNYYYVVQGNWVLAEDKGKPATTDYTMGLVDEAGSTIIPVEYELIGTLGFDSPNVVEVIKGGKTGYFNIETKQLTIPATHDMIIPYGKDNIAYLVKQDTTYGWYNDTLEYQVGFPNDTLQTWVKSFGFLPREMRFANGNQTFCEIPNRAHAGSGILMLPSYLVTTGLFDRVISGISTTPFAMNGWTDYIETKGSLFQTVTDQVSALVSTIRNSYIEGREEFYTENRLVLFDNKKNDTLTVTTISAESVEHIKRVSDNLLEIKYLPTYWWEEEYEEENLPQYSYFSLNEDFSIAALPSNRTFAQTQFIKLDSSYVSGKFTTRDKRNLDFISLETAMYLYDDILASYGLSYPEEQRYKFPQSYNPRYSTKQEFDDQLTEIDRHNIAFLQKIITALLNAKPAA</sequence>
<evidence type="ECO:0000313" key="2">
    <source>
        <dbReference type="Proteomes" id="UP000184212"/>
    </source>
</evidence>
<dbReference type="Proteomes" id="UP000184212">
    <property type="component" value="Unassembled WGS sequence"/>
</dbReference>
<protein>
    <recommendedName>
        <fullName evidence="3">YARHG domain-containing protein</fullName>
    </recommendedName>
</protein>
<reference evidence="1 2" key="1">
    <citation type="submission" date="2016-11" db="EMBL/GenBank/DDBJ databases">
        <authorList>
            <person name="Jaros S."/>
            <person name="Januszkiewicz K."/>
            <person name="Wedrychowicz H."/>
        </authorList>
    </citation>
    <scope>NUCLEOTIDE SEQUENCE [LARGE SCALE GENOMIC DNA]</scope>
    <source>
        <strain evidence="1 2">DSM 24574</strain>
    </source>
</reference>
<evidence type="ECO:0008006" key="3">
    <source>
        <dbReference type="Google" id="ProtNLM"/>
    </source>
</evidence>
<dbReference type="STRING" id="947013.SAMN04488109_4505"/>
<keyword evidence="2" id="KW-1185">Reference proteome</keyword>
<dbReference type="OrthoDB" id="700862at2"/>
<evidence type="ECO:0000313" key="1">
    <source>
        <dbReference type="EMBL" id="SHH58917.1"/>
    </source>
</evidence>
<dbReference type="AlphaFoldDB" id="A0A1M5U7F4"/>
<dbReference type="EMBL" id="FQWQ01000003">
    <property type="protein sequence ID" value="SHH58917.1"/>
    <property type="molecule type" value="Genomic_DNA"/>
</dbReference>
<accession>A0A1M5U7F4</accession>
<dbReference type="PROSITE" id="PS51257">
    <property type="entry name" value="PROKAR_LIPOPROTEIN"/>
    <property type="match status" value="1"/>
</dbReference>
<dbReference type="RefSeq" id="WP_073138443.1">
    <property type="nucleotide sequence ID" value="NZ_FQWQ01000003.1"/>
</dbReference>